<evidence type="ECO:0000313" key="3">
    <source>
        <dbReference type="Proteomes" id="UP001177003"/>
    </source>
</evidence>
<sequence>MRRQLLYKTYPQGIRHHQHQNLCLPLILDLSTRNYDLWSDLFNAHCIAYGVADHIDDAHDPPPPPPQYTSYGPGVEGTCFDNLVKLWLFGSISQKLITSAYSINATARRIWLNLQSVFYDDKESVSMQLEVKDYCEKIKKITDTLEGLVEKVKDRSVVLHALNGLPSKFESVASILRFSKPLPSFSEMRSILLVEESRLNSHRVTLLTHDNHPSSPSLLHVAESSSSSTRGRGGRSYRGNNSRRSGGRNNQHCQQHFPGQTPSGQQSRHTSPG</sequence>
<dbReference type="Pfam" id="PF14223">
    <property type="entry name" value="Retrotran_gag_2"/>
    <property type="match status" value="1"/>
</dbReference>
<feature type="compositionally biased region" description="Low complexity" evidence="1">
    <location>
        <begin position="214"/>
        <end position="230"/>
    </location>
</feature>
<reference evidence="2" key="1">
    <citation type="submission" date="2023-04" db="EMBL/GenBank/DDBJ databases">
        <authorList>
            <person name="Vijverberg K."/>
            <person name="Xiong W."/>
            <person name="Schranz E."/>
        </authorList>
    </citation>
    <scope>NUCLEOTIDE SEQUENCE</scope>
</reference>
<evidence type="ECO:0000256" key="1">
    <source>
        <dbReference type="SAM" id="MobiDB-lite"/>
    </source>
</evidence>
<feature type="region of interest" description="Disordered" evidence="1">
    <location>
        <begin position="207"/>
        <end position="273"/>
    </location>
</feature>
<keyword evidence="3" id="KW-1185">Reference proteome</keyword>
<dbReference type="AlphaFoldDB" id="A0AA35ZY64"/>
<accession>A0AA35ZY64</accession>
<feature type="compositionally biased region" description="Polar residues" evidence="1">
    <location>
        <begin position="251"/>
        <end position="273"/>
    </location>
</feature>
<proteinExistence type="predicted"/>
<organism evidence="2 3">
    <name type="scientific">Lactuca saligna</name>
    <name type="common">Willowleaf lettuce</name>
    <dbReference type="NCBI Taxonomy" id="75948"/>
    <lineage>
        <taxon>Eukaryota</taxon>
        <taxon>Viridiplantae</taxon>
        <taxon>Streptophyta</taxon>
        <taxon>Embryophyta</taxon>
        <taxon>Tracheophyta</taxon>
        <taxon>Spermatophyta</taxon>
        <taxon>Magnoliopsida</taxon>
        <taxon>eudicotyledons</taxon>
        <taxon>Gunneridae</taxon>
        <taxon>Pentapetalae</taxon>
        <taxon>asterids</taxon>
        <taxon>campanulids</taxon>
        <taxon>Asterales</taxon>
        <taxon>Asteraceae</taxon>
        <taxon>Cichorioideae</taxon>
        <taxon>Cichorieae</taxon>
        <taxon>Lactucinae</taxon>
        <taxon>Lactuca</taxon>
    </lineage>
</organism>
<feature type="compositionally biased region" description="Low complexity" evidence="1">
    <location>
        <begin position="237"/>
        <end position="250"/>
    </location>
</feature>
<dbReference type="PANTHER" id="PTHR47481">
    <property type="match status" value="1"/>
</dbReference>
<gene>
    <name evidence="2" type="ORF">LSALG_LOCUS39017</name>
</gene>
<dbReference type="PANTHER" id="PTHR47481:SF41">
    <property type="entry name" value="COPIA-LIKE POLYPROTEIN_RETROTRANSPOSON"/>
    <property type="match status" value="1"/>
</dbReference>
<dbReference type="Proteomes" id="UP001177003">
    <property type="component" value="Chromosome 9"/>
</dbReference>
<protein>
    <submittedName>
        <fullName evidence="2">Uncharacterized protein</fullName>
    </submittedName>
</protein>
<name>A0AA35ZY64_LACSI</name>
<dbReference type="EMBL" id="OX465085">
    <property type="protein sequence ID" value="CAI9300376.1"/>
    <property type="molecule type" value="Genomic_DNA"/>
</dbReference>
<evidence type="ECO:0000313" key="2">
    <source>
        <dbReference type="EMBL" id="CAI9300376.1"/>
    </source>
</evidence>